<dbReference type="PROSITE" id="PS51257">
    <property type="entry name" value="PROKAR_LIPOPROTEIN"/>
    <property type="match status" value="1"/>
</dbReference>
<dbReference type="OrthoDB" id="8450146at2"/>
<dbReference type="EMBL" id="CP002447">
    <property type="protein sequence ID" value="ADV11702.1"/>
    <property type="molecule type" value="Genomic_DNA"/>
</dbReference>
<dbReference type="PATRIC" id="fig|765698.3.peg.3041"/>
<reference evidence="2" key="1">
    <citation type="submission" date="2011-01" db="EMBL/GenBank/DDBJ databases">
        <title>Complete sequence of chromosome of Mesorhizobium ciceri bv. biserrulae WSM1271.</title>
        <authorList>
            <person name="Lucas S."/>
            <person name="Copeland A."/>
            <person name="Lapidus A."/>
            <person name="Cheng J.-F."/>
            <person name="Goodwin L."/>
            <person name="Pitluck S."/>
            <person name="Teshima H."/>
            <person name="Detter J.C."/>
            <person name="Han C."/>
            <person name="Tapia R."/>
            <person name="Land M."/>
            <person name="Hauser L."/>
            <person name="Kyrpides N."/>
            <person name="Ivanova N."/>
            <person name="Nandasena K."/>
            <person name="Reeve W.G."/>
            <person name="Howieson J.G."/>
            <person name="O'Hara G."/>
            <person name="Tiwari R.P."/>
            <person name="Woyke T."/>
        </authorList>
    </citation>
    <scope>NUCLEOTIDE SEQUENCE [LARGE SCALE GENOMIC DNA]</scope>
    <source>
        <strain evidence="2">HAMBI 2942 / LMG 23838 / WSM1271</strain>
    </source>
</reference>
<dbReference type="GeneID" id="90990135"/>
<accession>E8T7H9</accession>
<dbReference type="Proteomes" id="UP000007471">
    <property type="component" value="Chromosome"/>
</dbReference>
<protein>
    <submittedName>
        <fullName evidence="1">Uncharacterized protein</fullName>
    </submittedName>
</protein>
<name>E8T7H9_MESCW</name>
<sequence length="405" mass="43058">MTKGIPDSNFSFSAVAPTVALFGLLLASGCAVVDTVSSRANTFNQQASEAKSNSILTNVVRAAYAEPLQFTELQSTQGTAQVNGSITTGVPFPFRGGTGTLPLQTITGSFLAGTSAANTFAVANLSSQEFYQGIQKPIPQQLILAYLSEGYDARILLNIFTSGIEITQNGKTTLVANDPNSSDDWQEYYSVINILAKYKLEGEKVSDTTPVGIDTSRSVAGSAQVQAAQIAQPGGAPGYEADGSRVRLVKHDAGYRFCFRKHAPEIPLRGLGITVKLSPGDYCGASSKEIAMKKSGDKVRLRTRSLEGAILYLGALVRNEWGIGNAYDIPHTSGPSYTVFKLGKGYSVANLVNVWYKGQGYGIARDPAGNIDGSSRVLQLLTDIQNLQSSSKDLPTQNVYTLLGG</sequence>
<proteinExistence type="predicted"/>
<evidence type="ECO:0000313" key="1">
    <source>
        <dbReference type="EMBL" id="ADV11702.1"/>
    </source>
</evidence>
<organism evidence="1 2">
    <name type="scientific">Mesorhizobium ciceri biovar biserrulae (strain HAMBI 2942 / LMG 23838 / WSM1271)</name>
    <dbReference type="NCBI Taxonomy" id="765698"/>
    <lineage>
        <taxon>Bacteria</taxon>
        <taxon>Pseudomonadati</taxon>
        <taxon>Pseudomonadota</taxon>
        <taxon>Alphaproteobacteria</taxon>
        <taxon>Hyphomicrobiales</taxon>
        <taxon>Phyllobacteriaceae</taxon>
        <taxon>Mesorhizobium</taxon>
    </lineage>
</organism>
<dbReference type="HOGENOM" id="CLU_679357_0_0_5"/>
<dbReference type="RefSeq" id="WP_013530385.1">
    <property type="nucleotide sequence ID" value="NC_014923.1"/>
</dbReference>
<evidence type="ECO:0000313" key="2">
    <source>
        <dbReference type="Proteomes" id="UP000007471"/>
    </source>
</evidence>
<dbReference type="KEGG" id="mci:Mesci_2563"/>
<gene>
    <name evidence="1" type="ordered locus">Mesci_2563</name>
</gene>
<dbReference type="AlphaFoldDB" id="E8T7H9"/>